<dbReference type="Proteomes" id="UP000054538">
    <property type="component" value="Unassembled WGS sequence"/>
</dbReference>
<reference evidence="2" key="2">
    <citation type="submission" date="2015-01" db="EMBL/GenBank/DDBJ databases">
        <title>Evolutionary Origins and Diversification of the Mycorrhizal Mutualists.</title>
        <authorList>
            <consortium name="DOE Joint Genome Institute"/>
            <consortium name="Mycorrhizal Genomics Consortium"/>
            <person name="Kohler A."/>
            <person name="Kuo A."/>
            <person name="Nagy L.G."/>
            <person name="Floudas D."/>
            <person name="Copeland A."/>
            <person name="Barry K.W."/>
            <person name="Cichocki N."/>
            <person name="Veneault-Fourrey C."/>
            <person name="LaButti K."/>
            <person name="Lindquist E.A."/>
            <person name="Lipzen A."/>
            <person name="Lundell T."/>
            <person name="Morin E."/>
            <person name="Murat C."/>
            <person name="Riley R."/>
            <person name="Ohm R."/>
            <person name="Sun H."/>
            <person name="Tunlid A."/>
            <person name="Henrissat B."/>
            <person name="Grigoriev I.V."/>
            <person name="Hibbett D.S."/>
            <person name="Martin F."/>
        </authorList>
    </citation>
    <scope>NUCLEOTIDE SEQUENCE [LARGE SCALE GENOMIC DNA]</scope>
    <source>
        <strain evidence="2">Ve08.2h10</strain>
    </source>
</reference>
<evidence type="ECO:0000313" key="2">
    <source>
        <dbReference type="Proteomes" id="UP000054538"/>
    </source>
</evidence>
<keyword evidence="2" id="KW-1185">Reference proteome</keyword>
<dbReference type="HOGENOM" id="CLU_082499_5_0_1"/>
<dbReference type="InParanoid" id="A0A0D0D4M8"/>
<proteinExistence type="predicted"/>
<gene>
    <name evidence="1" type="ORF">PAXRUDRAFT_835858</name>
</gene>
<dbReference type="EMBL" id="KN828469">
    <property type="protein sequence ID" value="KIK74919.1"/>
    <property type="molecule type" value="Genomic_DNA"/>
</dbReference>
<accession>A0A0D0D4M8</accession>
<name>A0A0D0D4M8_9AGAM</name>
<dbReference type="AlphaFoldDB" id="A0A0D0D4M8"/>
<dbReference type="STRING" id="930991.A0A0D0D4M8"/>
<evidence type="ECO:0000313" key="1">
    <source>
        <dbReference type="EMBL" id="KIK74919.1"/>
    </source>
</evidence>
<feature type="non-terminal residue" evidence="1">
    <location>
        <position position="103"/>
    </location>
</feature>
<dbReference type="OrthoDB" id="2930561at2759"/>
<evidence type="ECO:0008006" key="3">
    <source>
        <dbReference type="Google" id="ProtNLM"/>
    </source>
</evidence>
<organism evidence="1 2">
    <name type="scientific">Paxillus rubicundulus Ve08.2h10</name>
    <dbReference type="NCBI Taxonomy" id="930991"/>
    <lineage>
        <taxon>Eukaryota</taxon>
        <taxon>Fungi</taxon>
        <taxon>Dikarya</taxon>
        <taxon>Basidiomycota</taxon>
        <taxon>Agaricomycotina</taxon>
        <taxon>Agaricomycetes</taxon>
        <taxon>Agaricomycetidae</taxon>
        <taxon>Boletales</taxon>
        <taxon>Paxilineae</taxon>
        <taxon>Paxillaceae</taxon>
        <taxon>Paxillus</taxon>
    </lineage>
</organism>
<sequence>MPKNTGPKASWSDKEVEELVLYLHNHRSTAGDGSSFTDSTFNATAEHLVPYWKSGPPKTGKMLWKIYTAIETYQGLSGCHWDSANGCSVQGKDEEAVWEEYVK</sequence>
<reference evidence="1 2" key="1">
    <citation type="submission" date="2014-04" db="EMBL/GenBank/DDBJ databases">
        <authorList>
            <consortium name="DOE Joint Genome Institute"/>
            <person name="Kuo A."/>
            <person name="Kohler A."/>
            <person name="Jargeat P."/>
            <person name="Nagy L.G."/>
            <person name="Floudas D."/>
            <person name="Copeland A."/>
            <person name="Barry K.W."/>
            <person name="Cichocki N."/>
            <person name="Veneault-Fourrey C."/>
            <person name="LaButti K."/>
            <person name="Lindquist E.A."/>
            <person name="Lipzen A."/>
            <person name="Lundell T."/>
            <person name="Morin E."/>
            <person name="Murat C."/>
            <person name="Sun H."/>
            <person name="Tunlid A."/>
            <person name="Henrissat B."/>
            <person name="Grigoriev I.V."/>
            <person name="Hibbett D.S."/>
            <person name="Martin F."/>
            <person name="Nordberg H.P."/>
            <person name="Cantor M.N."/>
            <person name="Hua S.X."/>
        </authorList>
    </citation>
    <scope>NUCLEOTIDE SEQUENCE [LARGE SCALE GENOMIC DNA]</scope>
    <source>
        <strain evidence="1 2">Ve08.2h10</strain>
    </source>
</reference>
<protein>
    <recommendedName>
        <fullName evidence="3">Myb/SANT-like domain-containing protein</fullName>
    </recommendedName>
</protein>